<dbReference type="InParanoid" id="K3WL55"/>
<accession>K3WL55</accession>
<evidence type="ECO:0000313" key="4">
    <source>
        <dbReference type="Proteomes" id="UP000019132"/>
    </source>
</evidence>
<dbReference type="STRING" id="431595.K3WL55"/>
<dbReference type="VEuPathDB" id="FungiDB:PYU1_G005686"/>
<dbReference type="AlphaFoldDB" id="K3WL55"/>
<dbReference type="EnsemblProtists" id="PYU1_T005697">
    <property type="protein sequence ID" value="PYU1_T005697"/>
    <property type="gene ID" value="PYU1_G005686"/>
</dbReference>
<name>K3WL55_GLOUD</name>
<evidence type="ECO:0000313" key="3">
    <source>
        <dbReference type="EnsemblProtists" id="PYU1_T005697"/>
    </source>
</evidence>
<feature type="compositionally biased region" description="Basic and acidic residues" evidence="2">
    <location>
        <begin position="96"/>
        <end position="105"/>
    </location>
</feature>
<feature type="coiled-coil region" evidence="1">
    <location>
        <begin position="176"/>
        <end position="250"/>
    </location>
</feature>
<keyword evidence="4" id="KW-1185">Reference proteome</keyword>
<feature type="coiled-coil region" evidence="1">
    <location>
        <begin position="111"/>
        <end position="147"/>
    </location>
</feature>
<dbReference type="HOGENOM" id="CLU_554917_0_0_1"/>
<feature type="compositionally biased region" description="Polar residues" evidence="2">
    <location>
        <begin position="79"/>
        <end position="90"/>
    </location>
</feature>
<feature type="coiled-coil region" evidence="1">
    <location>
        <begin position="283"/>
        <end position="331"/>
    </location>
</feature>
<proteinExistence type="predicted"/>
<reference evidence="3" key="3">
    <citation type="submission" date="2015-02" db="UniProtKB">
        <authorList>
            <consortium name="EnsemblProtists"/>
        </authorList>
    </citation>
    <scope>IDENTIFICATION</scope>
    <source>
        <strain evidence="3">DAOM BR144</strain>
    </source>
</reference>
<reference evidence="4" key="2">
    <citation type="submission" date="2010-04" db="EMBL/GenBank/DDBJ databases">
        <authorList>
            <person name="Buell R."/>
            <person name="Hamilton J."/>
            <person name="Hostetler J."/>
        </authorList>
    </citation>
    <scope>NUCLEOTIDE SEQUENCE [LARGE SCALE GENOMIC DNA]</scope>
    <source>
        <strain evidence="4">DAOM:BR144</strain>
    </source>
</reference>
<evidence type="ECO:0000256" key="1">
    <source>
        <dbReference type="SAM" id="Coils"/>
    </source>
</evidence>
<organism evidence="3 4">
    <name type="scientific">Globisporangium ultimum (strain ATCC 200006 / CBS 805.95 / DAOM BR144)</name>
    <name type="common">Pythium ultimum</name>
    <dbReference type="NCBI Taxonomy" id="431595"/>
    <lineage>
        <taxon>Eukaryota</taxon>
        <taxon>Sar</taxon>
        <taxon>Stramenopiles</taxon>
        <taxon>Oomycota</taxon>
        <taxon>Peronosporomycetes</taxon>
        <taxon>Pythiales</taxon>
        <taxon>Pythiaceae</taxon>
        <taxon>Globisporangium</taxon>
    </lineage>
</organism>
<dbReference type="Proteomes" id="UP000019132">
    <property type="component" value="Unassembled WGS sequence"/>
</dbReference>
<feature type="region of interest" description="Disordered" evidence="2">
    <location>
        <begin position="79"/>
        <end position="106"/>
    </location>
</feature>
<sequence length="492" mass="56510">MESATAAADALDEALTARRKERDEALAAALSTALIVSPAAQDAPSLYKSFLPETLMQQSWIVSTSMNVAGKLASRLFGSQSDLDAPNTVTHDGEEEPHPSERDSAQAKSLLEELNGLNMQLLERLRMQREREAWREIQSERDALLEEKHRWAMADDFNNEEAEDQYVRSDMDTDSRNRLENELGQAEALVLRLRAELGYSLANHLTGTSARLEKVVREMAGEKKKYEDHMKEHEHEIMQLKQQLIKFRCQKKVLVTEIRNMKTQTEGQVSVAMAEASEARMVNKRLKKQNELLLTQIRTLVDDSRETERKYHEQQQQVQRQQEELQMQIQARVAEKDAHSLSTPPPVTLNDGEIFREVLHAAHEDESGQEQHYDKEDESTVPYTLSAADIALLNGRMIPPAPRMQSQPVPQEEREHEQEDNCSSVSKESRHQLAYNPYRTRLVAFFEEKDPSMLAEVEDMLKSYRGVENSLFESLELKYSFMEINQRIAQQF</sequence>
<dbReference type="eggNOG" id="ENOG502QPRD">
    <property type="taxonomic scope" value="Eukaryota"/>
</dbReference>
<reference evidence="4" key="1">
    <citation type="journal article" date="2010" name="Genome Biol.">
        <title>Genome sequence of the necrotrophic plant pathogen Pythium ultimum reveals original pathogenicity mechanisms and effector repertoire.</title>
        <authorList>
            <person name="Levesque C.A."/>
            <person name="Brouwer H."/>
            <person name="Cano L."/>
            <person name="Hamilton J.P."/>
            <person name="Holt C."/>
            <person name="Huitema E."/>
            <person name="Raffaele S."/>
            <person name="Robideau G.P."/>
            <person name="Thines M."/>
            <person name="Win J."/>
            <person name="Zerillo M.M."/>
            <person name="Beakes G.W."/>
            <person name="Boore J.L."/>
            <person name="Busam D."/>
            <person name="Dumas B."/>
            <person name="Ferriera S."/>
            <person name="Fuerstenberg S.I."/>
            <person name="Gachon C.M."/>
            <person name="Gaulin E."/>
            <person name="Govers F."/>
            <person name="Grenville-Briggs L."/>
            <person name="Horner N."/>
            <person name="Hostetler J."/>
            <person name="Jiang R.H."/>
            <person name="Johnson J."/>
            <person name="Krajaejun T."/>
            <person name="Lin H."/>
            <person name="Meijer H.J."/>
            <person name="Moore B."/>
            <person name="Morris P."/>
            <person name="Phuntmart V."/>
            <person name="Puiu D."/>
            <person name="Shetty J."/>
            <person name="Stajich J.E."/>
            <person name="Tripathy S."/>
            <person name="Wawra S."/>
            <person name="van West P."/>
            <person name="Whitty B.R."/>
            <person name="Coutinho P.M."/>
            <person name="Henrissat B."/>
            <person name="Martin F."/>
            <person name="Thomas P.D."/>
            <person name="Tyler B.M."/>
            <person name="De Vries R.P."/>
            <person name="Kamoun S."/>
            <person name="Yandell M."/>
            <person name="Tisserat N."/>
            <person name="Buell C.R."/>
        </authorList>
    </citation>
    <scope>NUCLEOTIDE SEQUENCE</scope>
    <source>
        <strain evidence="4">DAOM:BR144</strain>
    </source>
</reference>
<feature type="region of interest" description="Disordered" evidence="2">
    <location>
        <begin position="398"/>
        <end position="430"/>
    </location>
</feature>
<evidence type="ECO:0000256" key="2">
    <source>
        <dbReference type="SAM" id="MobiDB-lite"/>
    </source>
</evidence>
<protein>
    <submittedName>
        <fullName evidence="3">Uncharacterized protein</fullName>
    </submittedName>
</protein>
<keyword evidence="1" id="KW-0175">Coiled coil</keyword>
<dbReference type="EMBL" id="GL376573">
    <property type="status" value="NOT_ANNOTATED_CDS"/>
    <property type="molecule type" value="Genomic_DNA"/>
</dbReference>